<feature type="region of interest" description="Disordered" evidence="2">
    <location>
        <begin position="416"/>
        <end position="473"/>
    </location>
</feature>
<feature type="region of interest" description="Disordered" evidence="2">
    <location>
        <begin position="521"/>
        <end position="634"/>
    </location>
</feature>
<dbReference type="Proteomes" id="UP001152795">
    <property type="component" value="Unassembled WGS sequence"/>
</dbReference>
<feature type="compositionally biased region" description="Basic and acidic residues" evidence="2">
    <location>
        <begin position="955"/>
        <end position="982"/>
    </location>
</feature>
<feature type="coiled-coil region" evidence="1">
    <location>
        <begin position="99"/>
        <end position="170"/>
    </location>
</feature>
<dbReference type="GO" id="GO:0030705">
    <property type="term" value="P:cytoskeleton-dependent intracellular transport"/>
    <property type="evidence" value="ECO:0007669"/>
    <property type="project" value="TreeGrafter"/>
</dbReference>
<feature type="compositionally biased region" description="Polar residues" evidence="2">
    <location>
        <begin position="752"/>
        <end position="766"/>
    </location>
</feature>
<evidence type="ECO:0000256" key="1">
    <source>
        <dbReference type="SAM" id="Coils"/>
    </source>
</evidence>
<feature type="coiled-coil region" evidence="1">
    <location>
        <begin position="234"/>
        <end position="380"/>
    </location>
</feature>
<dbReference type="AlphaFoldDB" id="A0A7D9HS67"/>
<comment type="caution">
    <text evidence="3">The sequence shown here is derived from an EMBL/GenBank/DDBJ whole genome shotgun (WGS) entry which is preliminary data.</text>
</comment>
<protein>
    <submittedName>
        <fullName evidence="3">Uncharacterized protein</fullName>
    </submittedName>
</protein>
<feature type="compositionally biased region" description="Polar residues" evidence="2">
    <location>
        <begin position="530"/>
        <end position="545"/>
    </location>
</feature>
<dbReference type="EMBL" id="CACRXK020002010">
    <property type="protein sequence ID" value="CAB3992252.1"/>
    <property type="molecule type" value="Genomic_DNA"/>
</dbReference>
<keyword evidence="1" id="KW-0175">Coiled coil</keyword>
<evidence type="ECO:0000256" key="2">
    <source>
        <dbReference type="SAM" id="MobiDB-lite"/>
    </source>
</evidence>
<dbReference type="PANTHER" id="PTHR18947:SF28">
    <property type="entry name" value="GIRDIN, ISOFORM A"/>
    <property type="match status" value="1"/>
</dbReference>
<dbReference type="GO" id="GO:0005813">
    <property type="term" value="C:centrosome"/>
    <property type="evidence" value="ECO:0007669"/>
    <property type="project" value="TreeGrafter"/>
</dbReference>
<feature type="region of interest" description="Disordered" evidence="2">
    <location>
        <begin position="951"/>
        <end position="1021"/>
    </location>
</feature>
<feature type="compositionally biased region" description="Polar residues" evidence="2">
    <location>
        <begin position="604"/>
        <end position="631"/>
    </location>
</feature>
<dbReference type="GO" id="GO:0031122">
    <property type="term" value="P:cytoplasmic microtubule organization"/>
    <property type="evidence" value="ECO:0007669"/>
    <property type="project" value="TreeGrafter"/>
</dbReference>
<evidence type="ECO:0000313" key="4">
    <source>
        <dbReference type="Proteomes" id="UP001152795"/>
    </source>
</evidence>
<dbReference type="GO" id="GO:0005737">
    <property type="term" value="C:cytoplasm"/>
    <property type="evidence" value="ECO:0007669"/>
    <property type="project" value="TreeGrafter"/>
</dbReference>
<feature type="region of interest" description="Disordered" evidence="2">
    <location>
        <begin position="723"/>
        <end position="932"/>
    </location>
</feature>
<proteinExistence type="predicted"/>
<dbReference type="GO" id="GO:0008017">
    <property type="term" value="F:microtubule binding"/>
    <property type="evidence" value="ECO:0007669"/>
    <property type="project" value="TreeGrafter"/>
</dbReference>
<dbReference type="PANTHER" id="PTHR18947">
    <property type="entry name" value="HOOK PROTEINS"/>
    <property type="match status" value="1"/>
</dbReference>
<dbReference type="Gene3D" id="1.10.287.1490">
    <property type="match status" value="1"/>
</dbReference>
<evidence type="ECO:0000313" key="3">
    <source>
        <dbReference type="EMBL" id="CAB3992252.1"/>
    </source>
</evidence>
<feature type="compositionally biased region" description="Low complexity" evidence="2">
    <location>
        <begin position="450"/>
        <end position="461"/>
    </location>
</feature>
<accession>A0A7D9HS67</accession>
<reference evidence="3" key="1">
    <citation type="submission" date="2020-04" db="EMBL/GenBank/DDBJ databases">
        <authorList>
            <person name="Alioto T."/>
            <person name="Alioto T."/>
            <person name="Gomez Garrido J."/>
        </authorList>
    </citation>
    <scope>NUCLEOTIDE SEQUENCE</scope>
    <source>
        <strain evidence="3">A484AB</strain>
    </source>
</reference>
<feature type="compositionally biased region" description="Low complexity" evidence="2">
    <location>
        <begin position="772"/>
        <end position="784"/>
    </location>
</feature>
<name>A0A7D9HS67_PARCT</name>
<gene>
    <name evidence="3" type="ORF">PACLA_8A071580</name>
</gene>
<feature type="compositionally biased region" description="Basic and acidic residues" evidence="2">
    <location>
        <begin position="585"/>
        <end position="599"/>
    </location>
</feature>
<sequence length="1021" mass="115033">MSSIDECAEQNKKLDSKLKKKEEALKKTARDLDEVENRERELENSLERKSKNLEERNSRILELEASLDERNCLTIKQSEESLLQSPRVSTSSSIDASKIQTLKQKLWDAEARIEETENEKGKLHHQIKRKESQIQIWNNGCKNHLMLSKKTNNQQEINSLESRLESTTSEVYKLRKVDGEKQKRINSFKMKLEDTGHGVHEMITQKDEKIQSLEEKLDVACVTIDSGGNLGTKYEDLGKECEKLRLNKERTEGRYASLKEENKSLTQELDTVKSDYDQLLVDLNELKESYTELDLSSAKSLHRCEMLTQMNSTLEEENRMLMEQMNRLLTQNQELLTESLVSRDQFLEEERTFSDRLYELQRQKEKLEEKIEQANKSLAENTPKKKSNLFKRVLQKAGLKKKKDEELKSKSAVQLVKYDQSPSEGSPDMSVDSGPGIHGVIPISPERASDSSNFSESFNSDHSPEHDLSPLARRRARVNRAHRQRIVRSEYFTPAMANSLAIQGRSRSLDAKEFVREVIQGQGPEASPGQVLSSSSMTILHQPSPSGFGDSGRERKLSNDVNRTLSFSRTRDESGRLSPARVRRKSAESRFRKPPDYKPADVNGGNSPLTRTKSGSTKVETRNLTPENSPLTKEKSGNFKVEASQLAEVNGGNLPLTRKKSSDTKVEVGQRTEINEENFQFIKKKSVNTKLEATPENSSIWKKNVNNNVEGTPELPIWEDRISRSSHHDDSSSSSQRVSESSRKSSDVGSLRSRTSSCTESDISKTTVRHVGSSASATSSASGGEKVEKRHGVNGGVSKDTDELQRLSSGSSDSVGNEGQKRSSRHYTPPPPHTIRPSDTPTKDPPPFPDRPKEKTQTKRSSSFAERPQSPSLPRNQVQRQNSDRVLISSLEIERRNLSHAKSIPPSPSSERPRRPLSVGQRPDFVQKTGQSIGIVSFKEVARVQSAVLESSPQLERKERVLDLEKKNSGEAGSEPKLKETAQRGPQTPKSLRRSTKVENLAPKNDRGSEKPGLWYEYGQV</sequence>
<keyword evidence="4" id="KW-1185">Reference proteome</keyword>
<dbReference type="OrthoDB" id="5989091at2759"/>
<feature type="compositionally biased region" description="Polar residues" evidence="2">
    <location>
        <begin position="859"/>
        <end position="881"/>
    </location>
</feature>
<feature type="compositionally biased region" description="Polar residues" evidence="2">
    <location>
        <begin position="806"/>
        <end position="817"/>
    </location>
</feature>
<dbReference type="GO" id="GO:0051959">
    <property type="term" value="F:dynein light intermediate chain binding"/>
    <property type="evidence" value="ECO:0007669"/>
    <property type="project" value="TreeGrafter"/>
</dbReference>
<organism evidence="3 4">
    <name type="scientific">Paramuricea clavata</name>
    <name type="common">Red gorgonian</name>
    <name type="synonym">Violescent sea-whip</name>
    <dbReference type="NCBI Taxonomy" id="317549"/>
    <lineage>
        <taxon>Eukaryota</taxon>
        <taxon>Metazoa</taxon>
        <taxon>Cnidaria</taxon>
        <taxon>Anthozoa</taxon>
        <taxon>Octocorallia</taxon>
        <taxon>Malacalcyonacea</taxon>
        <taxon>Plexauridae</taxon>
        <taxon>Paramuricea</taxon>
    </lineage>
</organism>
<feature type="region of interest" description="Disordered" evidence="2">
    <location>
        <begin position="25"/>
        <end position="55"/>
    </location>
</feature>
<feature type="compositionally biased region" description="Polar residues" evidence="2">
    <location>
        <begin position="559"/>
        <end position="568"/>
    </location>
</feature>